<dbReference type="EMBL" id="CP000270">
    <property type="protein sequence ID" value="ABE31668.1"/>
    <property type="molecule type" value="Genomic_DNA"/>
</dbReference>
<evidence type="ECO:0000256" key="1">
    <source>
        <dbReference type="SAM" id="MobiDB-lite"/>
    </source>
</evidence>
<accession>Q13W71</accession>
<name>Q13W71_PARXL</name>
<evidence type="ECO:0000313" key="2">
    <source>
        <dbReference type="EMBL" id="ABE31668.1"/>
    </source>
</evidence>
<dbReference type="AlphaFoldDB" id="Q13W71"/>
<feature type="compositionally biased region" description="Basic residues" evidence="1">
    <location>
        <begin position="1"/>
        <end position="10"/>
    </location>
</feature>
<feature type="region of interest" description="Disordered" evidence="1">
    <location>
        <begin position="69"/>
        <end position="95"/>
    </location>
</feature>
<sequence length="95" mass="9996">MMKKFVHKPRAGAVDTGPITITASGGLPQDDPNAEEAAQQVRKLVADGRRVTIYGGLPDVLQGEQMTPEQRKAHDDAQYAAAHGQSGTSTLGKGV</sequence>
<proteinExistence type="predicted"/>
<organism evidence="2 3">
    <name type="scientific">Paraburkholderia xenovorans (strain LB400)</name>
    <dbReference type="NCBI Taxonomy" id="266265"/>
    <lineage>
        <taxon>Bacteria</taxon>
        <taxon>Pseudomonadati</taxon>
        <taxon>Pseudomonadota</taxon>
        <taxon>Betaproteobacteria</taxon>
        <taxon>Burkholderiales</taxon>
        <taxon>Burkholderiaceae</taxon>
        <taxon>Paraburkholderia</taxon>
    </lineage>
</organism>
<dbReference type="OrthoDB" id="9974511at2"/>
<feature type="region of interest" description="Disordered" evidence="1">
    <location>
        <begin position="1"/>
        <end position="34"/>
    </location>
</feature>
<protein>
    <submittedName>
        <fullName evidence="2">Uncharacterized protein</fullName>
    </submittedName>
</protein>
<dbReference type="STRING" id="266265.Bxe_A1285"/>
<dbReference type="Proteomes" id="UP000001817">
    <property type="component" value="Chromosome 1"/>
</dbReference>
<dbReference type="RefSeq" id="WP_011489229.1">
    <property type="nucleotide sequence ID" value="NC_007951.1"/>
</dbReference>
<evidence type="ECO:0000313" key="3">
    <source>
        <dbReference type="Proteomes" id="UP000001817"/>
    </source>
</evidence>
<keyword evidence="3" id="KW-1185">Reference proteome</keyword>
<feature type="compositionally biased region" description="Polar residues" evidence="1">
    <location>
        <begin position="85"/>
        <end position="95"/>
    </location>
</feature>
<gene>
    <name evidence="2" type="ORF">Bxe_A1285</name>
</gene>
<reference evidence="2 3" key="1">
    <citation type="journal article" date="2006" name="Proc. Natl. Acad. Sci. U.S.A.">
        <title>Burkholderia xenovorans LB400 harbors a multi-replicon, 9.73-Mbp genome shaped for versatility.</title>
        <authorList>
            <person name="Chain P.S."/>
            <person name="Denef V.J."/>
            <person name="Konstantinidis K.T."/>
            <person name="Vergez L.M."/>
            <person name="Agullo L."/>
            <person name="Reyes V.L."/>
            <person name="Hauser L."/>
            <person name="Cordova M."/>
            <person name="Gomez L."/>
            <person name="Gonzalez M."/>
            <person name="Land M."/>
            <person name="Lao V."/>
            <person name="Larimer F."/>
            <person name="LiPuma J.J."/>
            <person name="Mahenthiralingam E."/>
            <person name="Malfatti S.A."/>
            <person name="Marx C.J."/>
            <person name="Parnell J.J."/>
            <person name="Ramette A."/>
            <person name="Richardson P."/>
            <person name="Seeger M."/>
            <person name="Smith D."/>
            <person name="Spilker T."/>
            <person name="Sul W.J."/>
            <person name="Tsoi T.V."/>
            <person name="Ulrich L.E."/>
            <person name="Zhulin I.B."/>
            <person name="Tiedje J.M."/>
        </authorList>
    </citation>
    <scope>NUCLEOTIDE SEQUENCE [LARGE SCALE GENOMIC DNA]</scope>
    <source>
        <strain evidence="2 3">LB400</strain>
    </source>
</reference>
<dbReference type="KEGG" id="bxe:Bxe_A1285"/>